<dbReference type="InterPro" id="IPR057326">
    <property type="entry name" value="KR_dom"/>
</dbReference>
<evidence type="ECO:0000313" key="4">
    <source>
        <dbReference type="Proteomes" id="UP000284021"/>
    </source>
</evidence>
<comment type="caution">
    <text evidence="3">The sequence shown here is derived from an EMBL/GenBank/DDBJ whole genome shotgun (WGS) entry which is preliminary data.</text>
</comment>
<gene>
    <name evidence="3" type="ORF">D3879_24660</name>
</gene>
<dbReference type="SUPFAM" id="SSF51735">
    <property type="entry name" value="NAD(P)-binding Rossmann-fold domains"/>
    <property type="match status" value="1"/>
</dbReference>
<dbReference type="CDD" id="cd05233">
    <property type="entry name" value="SDR_c"/>
    <property type="match status" value="1"/>
</dbReference>
<dbReference type="Pfam" id="PF13561">
    <property type="entry name" value="adh_short_C2"/>
    <property type="match status" value="1"/>
</dbReference>
<dbReference type="AlphaFoldDB" id="A0A418X957"/>
<keyword evidence="4" id="KW-1185">Reference proteome</keyword>
<reference evidence="3 4" key="1">
    <citation type="submission" date="2018-09" db="EMBL/GenBank/DDBJ databases">
        <authorList>
            <person name="Zhu H."/>
        </authorList>
    </citation>
    <scope>NUCLEOTIDE SEQUENCE [LARGE SCALE GENOMIC DNA]</scope>
    <source>
        <strain evidence="3 4">K1S02-6</strain>
    </source>
</reference>
<proteinExistence type="inferred from homology"/>
<evidence type="ECO:0000313" key="3">
    <source>
        <dbReference type="EMBL" id="RJG09016.1"/>
    </source>
</evidence>
<dbReference type="InterPro" id="IPR002347">
    <property type="entry name" value="SDR_fam"/>
</dbReference>
<accession>A0A418X957</accession>
<dbReference type="EMBL" id="QYUR01000008">
    <property type="protein sequence ID" value="RJG09016.1"/>
    <property type="molecule type" value="Genomic_DNA"/>
</dbReference>
<dbReference type="SMART" id="SM00822">
    <property type="entry name" value="PKS_KR"/>
    <property type="match status" value="1"/>
</dbReference>
<dbReference type="Proteomes" id="UP000284021">
    <property type="component" value="Unassembled WGS sequence"/>
</dbReference>
<dbReference type="GO" id="GO:0016616">
    <property type="term" value="F:oxidoreductase activity, acting on the CH-OH group of donors, NAD or NADP as acceptor"/>
    <property type="evidence" value="ECO:0007669"/>
    <property type="project" value="TreeGrafter"/>
</dbReference>
<dbReference type="PANTHER" id="PTHR42760:SF40">
    <property type="entry name" value="3-OXOACYL-[ACYL-CARRIER-PROTEIN] REDUCTASE, CHLOROPLASTIC"/>
    <property type="match status" value="1"/>
</dbReference>
<dbReference type="GO" id="GO:0030497">
    <property type="term" value="P:fatty acid elongation"/>
    <property type="evidence" value="ECO:0007669"/>
    <property type="project" value="TreeGrafter"/>
</dbReference>
<dbReference type="PRINTS" id="PR00080">
    <property type="entry name" value="SDRFAMILY"/>
</dbReference>
<dbReference type="Gene3D" id="3.40.50.720">
    <property type="entry name" value="NAD(P)-binding Rossmann-like Domain"/>
    <property type="match status" value="1"/>
</dbReference>
<dbReference type="PRINTS" id="PR00081">
    <property type="entry name" value="GDHRDH"/>
</dbReference>
<name>A0A418X957_9PSED</name>
<dbReference type="InterPro" id="IPR036291">
    <property type="entry name" value="NAD(P)-bd_dom_sf"/>
</dbReference>
<dbReference type="PANTHER" id="PTHR42760">
    <property type="entry name" value="SHORT-CHAIN DEHYDROGENASES/REDUCTASES FAMILY MEMBER"/>
    <property type="match status" value="1"/>
</dbReference>
<dbReference type="FunFam" id="3.40.50.720:FF:000084">
    <property type="entry name" value="Short-chain dehydrogenase reductase"/>
    <property type="match status" value="1"/>
</dbReference>
<comment type="similarity">
    <text evidence="1">Belongs to the short-chain dehydrogenases/reductases (SDR) family.</text>
</comment>
<evidence type="ECO:0000259" key="2">
    <source>
        <dbReference type="SMART" id="SM00822"/>
    </source>
</evidence>
<evidence type="ECO:0000256" key="1">
    <source>
        <dbReference type="ARBA" id="ARBA00006484"/>
    </source>
</evidence>
<protein>
    <submittedName>
        <fullName evidence="3">SDR family oxidoreductase</fullName>
    </submittedName>
</protein>
<feature type="domain" description="Ketoreductase" evidence="2">
    <location>
        <begin position="11"/>
        <end position="187"/>
    </location>
</feature>
<organism evidence="3 4">
    <name type="scientific">Pseudomonas cavernicola</name>
    <dbReference type="NCBI Taxonomy" id="2320866"/>
    <lineage>
        <taxon>Bacteria</taxon>
        <taxon>Pseudomonadati</taxon>
        <taxon>Pseudomonadota</taxon>
        <taxon>Gammaproteobacteria</taxon>
        <taxon>Pseudomonadales</taxon>
        <taxon>Pseudomonadaceae</taxon>
        <taxon>Pseudomonas</taxon>
    </lineage>
</organism>
<sequence length="258" mass="27388">MERKEMSKQKNIAIVTGGTGGIGREINARLVEAGYIVVAGDMMVPREESRKPAADQPEGVITYSVDIRDTESVEEYVAYAASLGQLKVVVNNAGLLRHGLIENITDDALNTVWDVNIAGAARVSRAARKHLKEGASIINISSITAKMGRMRGGAMYGSSKAALEAFTRYLAVELAPSGIRVNAVAPGFITVLPMSPSMRFIAHGDNDEEALAWCTQQTPMGRPGRSDEIAGPVLFLASEDASYITGHVLTVDGGVTAA</sequence>